<accession>A0A2S7FA44</accession>
<dbReference type="AlphaFoldDB" id="A0A2S7FA44"/>
<dbReference type="Proteomes" id="UP000238081">
    <property type="component" value="Unassembled WGS sequence"/>
</dbReference>
<evidence type="ECO:0000313" key="1">
    <source>
        <dbReference type="EMBL" id="PPV14275.1"/>
    </source>
</evidence>
<name>A0A2S7FA44_CLOBU</name>
<protein>
    <recommendedName>
        <fullName evidence="3">DUF11 domain-containing protein</fullName>
    </recommendedName>
</protein>
<evidence type="ECO:0008006" key="3">
    <source>
        <dbReference type="Google" id="ProtNLM"/>
    </source>
</evidence>
<organism evidence="1 2">
    <name type="scientific">Clostridium butyricum</name>
    <dbReference type="NCBI Taxonomy" id="1492"/>
    <lineage>
        <taxon>Bacteria</taxon>
        <taxon>Bacillati</taxon>
        <taxon>Bacillota</taxon>
        <taxon>Clostridia</taxon>
        <taxon>Eubacteriales</taxon>
        <taxon>Clostridiaceae</taxon>
        <taxon>Clostridium</taxon>
    </lineage>
</organism>
<dbReference type="RefSeq" id="WP_043662079.1">
    <property type="nucleotide sequence ID" value="NZ_JSEG01000002.1"/>
</dbReference>
<evidence type="ECO:0000313" key="2">
    <source>
        <dbReference type="Proteomes" id="UP000238081"/>
    </source>
</evidence>
<gene>
    <name evidence="1" type="ORF">AWN73_14415</name>
</gene>
<proteinExistence type="predicted"/>
<reference evidence="1 2" key="1">
    <citation type="submission" date="2016-01" db="EMBL/GenBank/DDBJ databases">
        <title>Characterization of the Clostridium difficile lineages that are prevalent in Hong Kong and China.</title>
        <authorList>
            <person name="Kwok J.S.-L."/>
            <person name="Lam W.-Y."/>
            <person name="Ip M."/>
            <person name="Chan T.-F."/>
            <person name="Hawkey P.M."/>
            <person name="Tsui S.K.-W."/>
        </authorList>
    </citation>
    <scope>NUCLEOTIDE SEQUENCE [LARGE SCALE GENOMIC DNA]</scope>
    <source>
        <strain evidence="1 2">300064</strain>
    </source>
</reference>
<dbReference type="EMBL" id="LRDH01000110">
    <property type="protein sequence ID" value="PPV14275.1"/>
    <property type="molecule type" value="Genomic_DNA"/>
</dbReference>
<sequence length="252" mass="28605">MSTEEILYKYGYSYKINYSYSTVPTLPGTPINIEIIPSPNISFILSPTEIYNAKWQDQIKFNVSIKNESSSIIENFNINLTTSGNLTYVSGTLMNSNTGIYYPCTNLETNYCITESIAPNSILNLNYYLMPLPDSNTESFINNPLTAYNTTKTPSLQNTNYSYIYLSQQKLVINKSPDGMFVYIENRGTINSLTFTYKYMPPQYSKYFNAYLSGIPFTNITVSKLGSYYLFKIGPLPVSTSNNRKILVIVFS</sequence>
<comment type="caution">
    <text evidence="1">The sequence shown here is derived from an EMBL/GenBank/DDBJ whole genome shotgun (WGS) entry which is preliminary data.</text>
</comment>